<reference evidence="6 7" key="1">
    <citation type="submission" date="2020-08" db="EMBL/GenBank/DDBJ databases">
        <authorList>
            <person name="Hejnol A."/>
        </authorList>
    </citation>
    <scope>NUCLEOTIDE SEQUENCE [LARGE SCALE GENOMIC DNA]</scope>
</reference>
<dbReference type="InterPro" id="IPR032143">
    <property type="entry name" value="BORCS7"/>
</dbReference>
<accession>A0A7I8WBW5</accession>
<keyword evidence="4" id="KW-0472">Membrane</keyword>
<comment type="subcellular location">
    <subcellularLocation>
        <location evidence="1">Lysosome membrane</location>
    </subcellularLocation>
</comment>
<dbReference type="Pfam" id="PF16088">
    <property type="entry name" value="BORCS7"/>
    <property type="match status" value="1"/>
</dbReference>
<evidence type="ECO:0000256" key="2">
    <source>
        <dbReference type="ARBA" id="ARBA00005433"/>
    </source>
</evidence>
<dbReference type="GO" id="GO:0005765">
    <property type="term" value="C:lysosomal membrane"/>
    <property type="evidence" value="ECO:0007669"/>
    <property type="project" value="UniProtKB-SubCell"/>
</dbReference>
<evidence type="ECO:0000256" key="5">
    <source>
        <dbReference type="ARBA" id="ARBA00023228"/>
    </source>
</evidence>
<dbReference type="PANTHER" id="PTHR31397">
    <property type="entry name" value="BLOC-1-RELATED COMPLEX SUBUNIT 7 BORSC7"/>
    <property type="match status" value="1"/>
</dbReference>
<dbReference type="OrthoDB" id="5567844at2759"/>
<evidence type="ECO:0000256" key="1">
    <source>
        <dbReference type="ARBA" id="ARBA00004656"/>
    </source>
</evidence>
<comment type="similarity">
    <text evidence="2">Belongs to the BORCS7 family.</text>
</comment>
<dbReference type="EMBL" id="CAJFCJ010000028">
    <property type="protein sequence ID" value="CAD5125643.1"/>
    <property type="molecule type" value="Genomic_DNA"/>
</dbReference>
<keyword evidence="5" id="KW-0458">Lysosome</keyword>
<organism evidence="6 7">
    <name type="scientific">Dimorphilus gyrociliatus</name>
    <dbReference type="NCBI Taxonomy" id="2664684"/>
    <lineage>
        <taxon>Eukaryota</taxon>
        <taxon>Metazoa</taxon>
        <taxon>Spiralia</taxon>
        <taxon>Lophotrochozoa</taxon>
        <taxon>Annelida</taxon>
        <taxon>Polychaeta</taxon>
        <taxon>Polychaeta incertae sedis</taxon>
        <taxon>Dinophilidae</taxon>
        <taxon>Dimorphilus</taxon>
    </lineage>
</organism>
<sequence length="105" mass="11514">MAGSGSKNWHQEIKSRLSEKVANNINDLGSLCKQVSKGSKSLEAIEKTSKNFTLLEGAIENSLTTLKKMSLLSQHLNYQIDAINTSAEQLPDIKNQLETIHTSAT</sequence>
<dbReference type="GO" id="GO:0099078">
    <property type="term" value="C:BORC complex"/>
    <property type="evidence" value="ECO:0007669"/>
    <property type="project" value="TreeGrafter"/>
</dbReference>
<dbReference type="PANTHER" id="PTHR31397:SF1">
    <property type="entry name" value="BLOC-1-RELATED COMPLEX SUBUNIT 7"/>
    <property type="match status" value="1"/>
</dbReference>
<protein>
    <recommendedName>
        <fullName evidence="3">BLOC-1-related complex subunit 7</fullName>
    </recommendedName>
</protein>
<evidence type="ECO:0000256" key="3">
    <source>
        <dbReference type="ARBA" id="ARBA00022295"/>
    </source>
</evidence>
<gene>
    <name evidence="6" type="ORF">DGYR_LOCUS12989</name>
</gene>
<proteinExistence type="inferred from homology"/>
<evidence type="ECO:0000313" key="7">
    <source>
        <dbReference type="Proteomes" id="UP000549394"/>
    </source>
</evidence>
<name>A0A7I8WBW5_9ANNE</name>
<dbReference type="Proteomes" id="UP000549394">
    <property type="component" value="Unassembled WGS sequence"/>
</dbReference>
<dbReference type="AlphaFoldDB" id="A0A7I8WBW5"/>
<evidence type="ECO:0000256" key="4">
    <source>
        <dbReference type="ARBA" id="ARBA00023136"/>
    </source>
</evidence>
<keyword evidence="7" id="KW-1185">Reference proteome</keyword>
<comment type="caution">
    <text evidence="6">The sequence shown here is derived from an EMBL/GenBank/DDBJ whole genome shotgun (WGS) entry which is preliminary data.</text>
</comment>
<evidence type="ECO:0000313" key="6">
    <source>
        <dbReference type="EMBL" id="CAD5125643.1"/>
    </source>
</evidence>